<dbReference type="GO" id="GO:0050660">
    <property type="term" value="F:flavin adenine dinucleotide binding"/>
    <property type="evidence" value="ECO:0007669"/>
    <property type="project" value="InterPro"/>
</dbReference>
<keyword evidence="3" id="KW-0288">FMN</keyword>
<dbReference type="InterPro" id="IPR013785">
    <property type="entry name" value="Aldolase_TIM"/>
</dbReference>
<comment type="catalytic activity">
    <reaction evidence="16">
        <text>5,6-dihydrouridine(17) in tRNA + NADP(+) = uridine(17) in tRNA + NADPH + H(+)</text>
        <dbReference type="Rhea" id="RHEA:53368"/>
        <dbReference type="Rhea" id="RHEA-COMP:13541"/>
        <dbReference type="Rhea" id="RHEA-COMP:13542"/>
        <dbReference type="ChEBI" id="CHEBI:15378"/>
        <dbReference type="ChEBI" id="CHEBI:57783"/>
        <dbReference type="ChEBI" id="CHEBI:58349"/>
        <dbReference type="ChEBI" id="CHEBI:65315"/>
        <dbReference type="ChEBI" id="CHEBI:74443"/>
        <dbReference type="EC" id="1.3.1.88"/>
    </reaction>
    <physiologicalReaction direction="right-to-left" evidence="16">
        <dbReference type="Rhea" id="RHEA:53370"/>
    </physiologicalReaction>
</comment>
<evidence type="ECO:0000256" key="12">
    <source>
        <dbReference type="ARBA" id="ARBA00047652"/>
    </source>
</evidence>
<dbReference type="EC" id="1.3.1.88" evidence="10"/>
<keyword evidence="2" id="KW-0285">Flavoprotein</keyword>
<evidence type="ECO:0000313" key="19">
    <source>
        <dbReference type="EMBL" id="KAJ1732528.1"/>
    </source>
</evidence>
<organism evidence="19 20">
    <name type="scientific">Coemansia biformis</name>
    <dbReference type="NCBI Taxonomy" id="1286918"/>
    <lineage>
        <taxon>Eukaryota</taxon>
        <taxon>Fungi</taxon>
        <taxon>Fungi incertae sedis</taxon>
        <taxon>Zoopagomycota</taxon>
        <taxon>Kickxellomycotina</taxon>
        <taxon>Kickxellomycetes</taxon>
        <taxon>Kickxellales</taxon>
        <taxon>Kickxellaceae</taxon>
        <taxon>Coemansia</taxon>
    </lineage>
</organism>
<evidence type="ECO:0000256" key="9">
    <source>
        <dbReference type="ARBA" id="ARBA00038313"/>
    </source>
</evidence>
<feature type="domain" description="DUS-like FMN-binding" evidence="18">
    <location>
        <begin position="45"/>
        <end position="285"/>
    </location>
</feature>
<comment type="similarity">
    <text evidence="9">Belongs to the Dus family. Dus1 subfamily.</text>
</comment>
<evidence type="ECO:0000256" key="5">
    <source>
        <dbReference type="ARBA" id="ARBA00022694"/>
    </source>
</evidence>
<keyword evidence="20" id="KW-1185">Reference proteome</keyword>
<dbReference type="InterPro" id="IPR018517">
    <property type="entry name" value="tRNA_hU_synthase_CS"/>
</dbReference>
<keyword evidence="8" id="KW-0520">NAD</keyword>
<comment type="catalytic activity">
    <reaction evidence="13">
        <text>a 5,6-dihydrouridine in mRNA + NAD(+) = a uridine in mRNA + NADH + H(+)</text>
        <dbReference type="Rhea" id="RHEA:69851"/>
        <dbReference type="Rhea" id="RHEA-COMP:14658"/>
        <dbReference type="Rhea" id="RHEA-COMP:17789"/>
        <dbReference type="ChEBI" id="CHEBI:15378"/>
        <dbReference type="ChEBI" id="CHEBI:57540"/>
        <dbReference type="ChEBI" id="CHEBI:57945"/>
        <dbReference type="ChEBI" id="CHEBI:65315"/>
        <dbReference type="ChEBI" id="CHEBI:74443"/>
    </reaction>
    <physiologicalReaction direction="right-to-left" evidence="13">
        <dbReference type="Rhea" id="RHEA:69853"/>
    </physiologicalReaction>
</comment>
<evidence type="ECO:0000256" key="2">
    <source>
        <dbReference type="ARBA" id="ARBA00022630"/>
    </source>
</evidence>
<dbReference type="OrthoDB" id="272303at2759"/>
<dbReference type="CDD" id="cd02801">
    <property type="entry name" value="DUS_like_FMN"/>
    <property type="match status" value="1"/>
</dbReference>
<comment type="caution">
    <text evidence="19">The sequence shown here is derived from an EMBL/GenBank/DDBJ whole genome shotgun (WGS) entry which is preliminary data.</text>
</comment>
<evidence type="ECO:0000256" key="10">
    <source>
        <dbReference type="ARBA" id="ARBA00038890"/>
    </source>
</evidence>
<evidence type="ECO:0000256" key="8">
    <source>
        <dbReference type="ARBA" id="ARBA00023027"/>
    </source>
</evidence>
<dbReference type="SUPFAM" id="SSF51395">
    <property type="entry name" value="FMN-linked oxidoreductases"/>
    <property type="match status" value="1"/>
</dbReference>
<evidence type="ECO:0000256" key="3">
    <source>
        <dbReference type="ARBA" id="ARBA00022643"/>
    </source>
</evidence>
<evidence type="ECO:0000256" key="7">
    <source>
        <dbReference type="ARBA" id="ARBA00023002"/>
    </source>
</evidence>
<keyword evidence="6" id="KW-0521">NADP</keyword>
<dbReference type="GO" id="GO:0006397">
    <property type="term" value="P:mRNA processing"/>
    <property type="evidence" value="ECO:0007669"/>
    <property type="project" value="UniProtKB-KW"/>
</dbReference>
<accession>A0A9W8CZK1</accession>
<sequence>MTVPTGPAERPAHFTMTEDEVMAKFPARARGFELLHKLGNPKHVVAPMVDQSELAWRTLSRRYDAHLCYTPMFHAKSFADEKAKYFHEQWQTDGEDRPLVVQFCANDPDILLNAAKRIEHMADAVDINLGCPQHIARRGRYGSFLMDDWDLVSRLIRRLHEALAIPVTAKIRVFPDVAKTVAYARIVEAAGAQIITVHGRLREQKGHKTGLADWAQIKAVKDAVSVPVFANGNILYFEDIQRCLDATTADGVMSAETNLYNPAIFSGKVLPTWQLAQEYMEICREIPTNQSYIRGHLFKLFRYSLPIHTDLRQRLVEARTMDEFAGCVEAIKVRLMADAAAQSSPFDLDAFEVDEFGYRKYPHWICQPALRFEHDKEHSKSKRLLNEAQADPKPAASTAEQTTEAADSEANAGGSAEDDAADCSTKRQKTAAT</sequence>
<evidence type="ECO:0000256" key="16">
    <source>
        <dbReference type="ARBA" id="ARBA00049467"/>
    </source>
</evidence>
<dbReference type="Pfam" id="PF01207">
    <property type="entry name" value="Dus"/>
    <property type="match status" value="1"/>
</dbReference>
<evidence type="ECO:0000256" key="15">
    <source>
        <dbReference type="ARBA" id="ARBA00049447"/>
    </source>
</evidence>
<dbReference type="Proteomes" id="UP001143981">
    <property type="component" value="Unassembled WGS sequence"/>
</dbReference>
<feature type="compositionally biased region" description="Low complexity" evidence="17">
    <location>
        <begin position="395"/>
        <end position="410"/>
    </location>
</feature>
<keyword evidence="4" id="KW-0507">mRNA processing</keyword>
<evidence type="ECO:0000256" key="13">
    <source>
        <dbReference type="ARBA" id="ARBA00048342"/>
    </source>
</evidence>
<protein>
    <recommendedName>
        <fullName evidence="10">tRNA-dihydrouridine(16/17) synthase [NAD(P)(+)]</fullName>
        <ecNumber evidence="10">1.3.1.88</ecNumber>
    </recommendedName>
</protein>
<keyword evidence="7 19" id="KW-0560">Oxidoreductase</keyword>
<evidence type="ECO:0000256" key="6">
    <source>
        <dbReference type="ARBA" id="ARBA00022857"/>
    </source>
</evidence>
<dbReference type="EMBL" id="JANBOI010000218">
    <property type="protein sequence ID" value="KAJ1732528.1"/>
    <property type="molecule type" value="Genomic_DNA"/>
</dbReference>
<reference evidence="19" key="1">
    <citation type="submission" date="2022-07" db="EMBL/GenBank/DDBJ databases">
        <title>Phylogenomic reconstructions and comparative analyses of Kickxellomycotina fungi.</title>
        <authorList>
            <person name="Reynolds N.K."/>
            <person name="Stajich J.E."/>
            <person name="Barry K."/>
            <person name="Grigoriev I.V."/>
            <person name="Crous P."/>
            <person name="Smith M.E."/>
        </authorList>
    </citation>
    <scope>NUCLEOTIDE SEQUENCE</scope>
    <source>
        <strain evidence="19">BCRC 34381</strain>
    </source>
</reference>
<evidence type="ECO:0000259" key="18">
    <source>
        <dbReference type="Pfam" id="PF01207"/>
    </source>
</evidence>
<comment type="catalytic activity">
    <reaction evidence="11">
        <text>5,6-dihydrouridine(17) in tRNA + NAD(+) = uridine(17) in tRNA + NADH + H(+)</text>
        <dbReference type="Rhea" id="RHEA:53372"/>
        <dbReference type="Rhea" id="RHEA-COMP:13541"/>
        <dbReference type="Rhea" id="RHEA-COMP:13542"/>
        <dbReference type="ChEBI" id="CHEBI:15378"/>
        <dbReference type="ChEBI" id="CHEBI:57540"/>
        <dbReference type="ChEBI" id="CHEBI:57945"/>
        <dbReference type="ChEBI" id="CHEBI:65315"/>
        <dbReference type="ChEBI" id="CHEBI:74443"/>
        <dbReference type="EC" id="1.3.1.88"/>
    </reaction>
    <physiologicalReaction direction="right-to-left" evidence="11">
        <dbReference type="Rhea" id="RHEA:53374"/>
    </physiologicalReaction>
</comment>
<keyword evidence="5" id="KW-0819">tRNA processing</keyword>
<dbReference type="GO" id="GO:0017150">
    <property type="term" value="F:tRNA dihydrouridine synthase activity"/>
    <property type="evidence" value="ECO:0007669"/>
    <property type="project" value="InterPro"/>
</dbReference>
<evidence type="ECO:0000256" key="14">
    <source>
        <dbReference type="ARBA" id="ARBA00048934"/>
    </source>
</evidence>
<dbReference type="PROSITE" id="PS01136">
    <property type="entry name" value="UPF0034"/>
    <property type="match status" value="1"/>
</dbReference>
<evidence type="ECO:0000256" key="11">
    <source>
        <dbReference type="ARBA" id="ARBA00047287"/>
    </source>
</evidence>
<dbReference type="PANTHER" id="PTHR11082:SF5">
    <property type="entry name" value="TRNA-DIHYDROURIDINE(16_17) SYNTHASE [NAD(P)(+)]-LIKE"/>
    <property type="match status" value="1"/>
</dbReference>
<name>A0A9W8CZK1_9FUNG</name>
<dbReference type="InterPro" id="IPR035587">
    <property type="entry name" value="DUS-like_FMN-bd"/>
</dbReference>
<comment type="catalytic activity">
    <reaction evidence="15">
        <text>a 5,6-dihydrouridine in mRNA + NADP(+) = a uridine in mRNA + NADPH + H(+)</text>
        <dbReference type="Rhea" id="RHEA:69855"/>
        <dbReference type="Rhea" id="RHEA-COMP:14658"/>
        <dbReference type="Rhea" id="RHEA-COMP:17789"/>
        <dbReference type="ChEBI" id="CHEBI:15378"/>
        <dbReference type="ChEBI" id="CHEBI:57783"/>
        <dbReference type="ChEBI" id="CHEBI:58349"/>
        <dbReference type="ChEBI" id="CHEBI:65315"/>
        <dbReference type="ChEBI" id="CHEBI:74443"/>
    </reaction>
    <physiologicalReaction direction="right-to-left" evidence="15">
        <dbReference type="Rhea" id="RHEA:69857"/>
    </physiologicalReaction>
</comment>
<dbReference type="Gene3D" id="3.20.20.70">
    <property type="entry name" value="Aldolase class I"/>
    <property type="match status" value="1"/>
</dbReference>
<proteinExistence type="inferred from homology"/>
<evidence type="ECO:0000256" key="17">
    <source>
        <dbReference type="SAM" id="MobiDB-lite"/>
    </source>
</evidence>
<comment type="cofactor">
    <cofactor evidence="1">
        <name>FMN</name>
        <dbReference type="ChEBI" id="CHEBI:58210"/>
    </cofactor>
</comment>
<evidence type="ECO:0000256" key="4">
    <source>
        <dbReference type="ARBA" id="ARBA00022664"/>
    </source>
</evidence>
<gene>
    <name evidence="19" type="primary">DUS1</name>
    <name evidence="19" type="ORF">LPJ61_002001</name>
</gene>
<comment type="catalytic activity">
    <reaction evidence="12">
        <text>5,6-dihydrouridine(16) in tRNA + NADP(+) = uridine(16) in tRNA + NADPH + H(+)</text>
        <dbReference type="Rhea" id="RHEA:53376"/>
        <dbReference type="Rhea" id="RHEA-COMP:13543"/>
        <dbReference type="Rhea" id="RHEA-COMP:13544"/>
        <dbReference type="ChEBI" id="CHEBI:15378"/>
        <dbReference type="ChEBI" id="CHEBI:57783"/>
        <dbReference type="ChEBI" id="CHEBI:58349"/>
        <dbReference type="ChEBI" id="CHEBI:65315"/>
        <dbReference type="ChEBI" id="CHEBI:74443"/>
        <dbReference type="EC" id="1.3.1.88"/>
    </reaction>
    <physiologicalReaction direction="right-to-left" evidence="12">
        <dbReference type="Rhea" id="RHEA:53378"/>
    </physiologicalReaction>
</comment>
<dbReference type="AlphaFoldDB" id="A0A9W8CZK1"/>
<comment type="catalytic activity">
    <reaction evidence="14">
        <text>5,6-dihydrouridine(16) in tRNA + NAD(+) = uridine(16) in tRNA + NADH + H(+)</text>
        <dbReference type="Rhea" id="RHEA:53380"/>
        <dbReference type="Rhea" id="RHEA-COMP:13543"/>
        <dbReference type="Rhea" id="RHEA-COMP:13544"/>
        <dbReference type="ChEBI" id="CHEBI:15378"/>
        <dbReference type="ChEBI" id="CHEBI:57540"/>
        <dbReference type="ChEBI" id="CHEBI:57945"/>
        <dbReference type="ChEBI" id="CHEBI:65315"/>
        <dbReference type="ChEBI" id="CHEBI:74443"/>
        <dbReference type="EC" id="1.3.1.88"/>
    </reaction>
    <physiologicalReaction direction="right-to-left" evidence="14">
        <dbReference type="Rhea" id="RHEA:53382"/>
    </physiologicalReaction>
</comment>
<feature type="region of interest" description="Disordered" evidence="17">
    <location>
        <begin position="377"/>
        <end position="433"/>
    </location>
</feature>
<evidence type="ECO:0000256" key="1">
    <source>
        <dbReference type="ARBA" id="ARBA00001917"/>
    </source>
</evidence>
<dbReference type="PANTHER" id="PTHR11082">
    <property type="entry name" value="TRNA-DIHYDROURIDINE SYNTHASE"/>
    <property type="match status" value="1"/>
</dbReference>
<evidence type="ECO:0000313" key="20">
    <source>
        <dbReference type="Proteomes" id="UP001143981"/>
    </source>
</evidence>